<proteinExistence type="inferred from homology"/>
<dbReference type="RefSeq" id="WP_168061135.1">
    <property type="nucleotide sequence ID" value="NZ_VTOW01000002.1"/>
</dbReference>
<dbReference type="NCBIfam" id="TIGR02504">
    <property type="entry name" value="NrdJ_Z"/>
    <property type="match status" value="1"/>
</dbReference>
<protein>
    <recommendedName>
        <fullName evidence="4 14">Vitamin B12-dependent ribonucleotide reductase</fullName>
        <ecNumber evidence="3 14">1.17.4.1</ecNumber>
    </recommendedName>
</protein>
<name>A0A7X6DQJ8_9BACT</name>
<feature type="domain" description="TSCPD" evidence="17">
    <location>
        <begin position="604"/>
        <end position="706"/>
    </location>
</feature>
<dbReference type="SUPFAM" id="SSF48168">
    <property type="entry name" value="R1 subunit of ribonucleotide reductase, N-terminal domain"/>
    <property type="match status" value="1"/>
</dbReference>
<dbReference type="EC" id="1.17.4.1" evidence="3 14"/>
<comment type="similarity">
    <text evidence="2 14">Belongs to the ribonucleoside diphosphate reductase class-2 family.</text>
</comment>
<evidence type="ECO:0000256" key="9">
    <source>
        <dbReference type="ARBA" id="ARBA00023116"/>
    </source>
</evidence>
<dbReference type="UniPathway" id="UPA00326"/>
<dbReference type="InterPro" id="IPR000788">
    <property type="entry name" value="RNR_lg_C"/>
</dbReference>
<reference evidence="18 19" key="1">
    <citation type="journal article" date="2020" name="Nature">
        <title>Bacterial chemolithoautotrophy via manganese oxidation.</title>
        <authorList>
            <person name="Yu H."/>
            <person name="Leadbetter J.R."/>
        </authorList>
    </citation>
    <scope>NUCLEOTIDE SEQUENCE [LARGE SCALE GENOMIC DNA]</scope>
    <source>
        <strain evidence="18 19">Mn-1</strain>
    </source>
</reference>
<dbReference type="GO" id="GO:0004748">
    <property type="term" value="F:ribonucleoside-diphosphate reductase activity, thioredoxin disulfide as acceptor"/>
    <property type="evidence" value="ECO:0007669"/>
    <property type="project" value="UniProtKB-EC"/>
</dbReference>
<dbReference type="Pfam" id="PF00317">
    <property type="entry name" value="Ribonuc_red_lgN"/>
    <property type="match status" value="1"/>
</dbReference>
<dbReference type="InterPro" id="IPR024434">
    <property type="entry name" value="TSCPD_dom"/>
</dbReference>
<dbReference type="GO" id="GO:0009263">
    <property type="term" value="P:deoxyribonucleotide biosynthetic process"/>
    <property type="evidence" value="ECO:0007669"/>
    <property type="project" value="UniProtKB-KW"/>
</dbReference>
<keyword evidence="19" id="KW-1185">Reference proteome</keyword>
<dbReference type="InterPro" id="IPR008926">
    <property type="entry name" value="RNR_R1-su_N"/>
</dbReference>
<evidence type="ECO:0000259" key="16">
    <source>
        <dbReference type="Pfam" id="PF02867"/>
    </source>
</evidence>
<dbReference type="GO" id="GO:0005524">
    <property type="term" value="F:ATP binding"/>
    <property type="evidence" value="ECO:0007669"/>
    <property type="project" value="InterPro"/>
</dbReference>
<evidence type="ECO:0000313" key="19">
    <source>
        <dbReference type="Proteomes" id="UP000534783"/>
    </source>
</evidence>
<keyword evidence="6 14" id="KW-0237">DNA synthesis</keyword>
<dbReference type="PANTHER" id="PTHR43371">
    <property type="entry name" value="VITAMIN B12-DEPENDENT RIBONUCLEOTIDE REDUCTASE"/>
    <property type="match status" value="1"/>
</dbReference>
<evidence type="ECO:0000256" key="8">
    <source>
        <dbReference type="ARBA" id="ARBA00023002"/>
    </source>
</evidence>
<dbReference type="InterPro" id="IPR013509">
    <property type="entry name" value="RNR_lsu_N"/>
</dbReference>
<dbReference type="Pfam" id="PF12637">
    <property type="entry name" value="TSCPD"/>
    <property type="match status" value="1"/>
</dbReference>
<evidence type="ECO:0000256" key="12">
    <source>
        <dbReference type="ARBA" id="ARBA00025437"/>
    </source>
</evidence>
<dbReference type="AlphaFoldDB" id="A0A7X6DQJ8"/>
<dbReference type="PANTHER" id="PTHR43371:SF1">
    <property type="entry name" value="RIBONUCLEOSIDE-DIPHOSPHATE REDUCTASE"/>
    <property type="match status" value="1"/>
</dbReference>
<evidence type="ECO:0000256" key="4">
    <source>
        <dbReference type="ARBA" id="ARBA00014409"/>
    </source>
</evidence>
<comment type="function">
    <text evidence="12 14">Catalyzes the reduction of ribonucleotides to deoxyribonucleotides. May function to provide a pool of deoxyribonucleotide precursors for DNA repair during oxygen limitation and/or for immediate growth after restoration of oxygen.</text>
</comment>
<keyword evidence="7 14" id="KW-0547">Nucleotide-binding</keyword>
<dbReference type="NCBIfam" id="NF006417">
    <property type="entry name" value="PRK08665.1"/>
    <property type="match status" value="1"/>
</dbReference>
<evidence type="ECO:0000256" key="3">
    <source>
        <dbReference type="ARBA" id="ARBA00012274"/>
    </source>
</evidence>
<dbReference type="Pfam" id="PF02867">
    <property type="entry name" value="Ribonuc_red_lgC"/>
    <property type="match status" value="1"/>
</dbReference>
<dbReference type="GO" id="GO:0031419">
    <property type="term" value="F:cobalamin binding"/>
    <property type="evidence" value="ECO:0007669"/>
    <property type="project" value="UniProtKB-KW"/>
</dbReference>
<dbReference type="CDD" id="cd02888">
    <property type="entry name" value="RNR_II_dimer"/>
    <property type="match status" value="1"/>
</dbReference>
<feature type="domain" description="Ribonucleotide reductase large subunit N-terminal" evidence="15">
    <location>
        <begin position="2"/>
        <end position="82"/>
    </location>
</feature>
<keyword evidence="5 14" id="KW-0846">Cobalamin</keyword>
<keyword evidence="9" id="KW-0215">Deoxyribonucleotide synthesis</keyword>
<dbReference type="InterPro" id="IPR050862">
    <property type="entry name" value="RdRp_reductase_class-2"/>
</dbReference>
<keyword evidence="10" id="KW-1015">Disulfide bond</keyword>
<evidence type="ECO:0000256" key="14">
    <source>
        <dbReference type="RuleBase" id="RU364064"/>
    </source>
</evidence>
<evidence type="ECO:0000256" key="11">
    <source>
        <dbReference type="ARBA" id="ARBA00023285"/>
    </source>
</evidence>
<evidence type="ECO:0000256" key="2">
    <source>
        <dbReference type="ARBA" id="ARBA00007405"/>
    </source>
</evidence>
<keyword evidence="11 14" id="KW-0170">Cobalt</keyword>
<dbReference type="GO" id="GO:0071897">
    <property type="term" value="P:DNA biosynthetic process"/>
    <property type="evidence" value="ECO:0007669"/>
    <property type="project" value="UniProtKB-KW"/>
</dbReference>
<sequence length="768" mass="85578">MNLSPNALRVLEKRYLAKDQEGKVIEAPDALFRRVARNIAEADRQYDPSANLGAVEEDFYDLMASLRFLPNSPTLMNAGRDLQQLSACFVLPVEDSMESIFETVKQAAIIHKTGGGTGFSFSRLRPKDDVVRSTGGVASGPVSFMKVFNHATEAVKQGGTRRGANMGILRVDHPDILEFIGCKADTSQIINFNISVAITDRFMEAFEKDEEYELISPRSKQVVRKISARMVMDKIAEQACATGEPGLFFIDVTNRTNPTPHISDMEATNPCGEQPLLPYESCNLGSINLEQHLVEIDGRYQIDWKKLEKSIRTSIHFLDNVIDMNRYPIQQIEEITKSNRKIGLGVMGFARMLFKLEIPYNSDEGIETARKVMGFIRKIGYDESGRLAEKRGTYKFWQGSLHQKRGERIRNSYVTTVAPTGTISMIADTSGGCEPEFSLIWYKNVMGGDHLPYVLDYFIEVAKREGFWSEDLLEKIIKNHGSVHGIDQVPGYWQRVFVTSHGISPEWHVRMQAAFQESSDSAVSKTINLPSHATSKEVKEAYLLAFKLGCKGITVYRDGARPDQVMNVGESKKGETKKAEAAIATDAPLLQPDQPLKVIAPRPRPEMMIGTTTRKRTSCGDLYLTVNQDEKGLPFEAFATMGKAGGCEGSFNEAIGRLISLCLRAGVTPRDIVKQLIGIRCDKPFGLGKEKVLSCSDAVAKIFNQAFENKVPEKRYPDPIAQVAQAAVIEEEIVQEKKIAFPCPDCGCELEFAEGCEKCHFCGYSRCY</sequence>
<dbReference type="InterPro" id="IPR013344">
    <property type="entry name" value="RNR_NrdJ/NrdZ"/>
</dbReference>
<evidence type="ECO:0000256" key="6">
    <source>
        <dbReference type="ARBA" id="ARBA00022634"/>
    </source>
</evidence>
<evidence type="ECO:0000256" key="10">
    <source>
        <dbReference type="ARBA" id="ARBA00023157"/>
    </source>
</evidence>
<dbReference type="PRINTS" id="PR01183">
    <property type="entry name" value="RIBORDTASEM1"/>
</dbReference>
<comment type="cofactor">
    <cofactor evidence="1 14">
        <name>adenosylcob(III)alamin</name>
        <dbReference type="ChEBI" id="CHEBI:18408"/>
    </cofactor>
</comment>
<dbReference type="Gene3D" id="3.20.70.20">
    <property type="match status" value="1"/>
</dbReference>
<organism evidence="18 19">
    <name type="scientific">Candidatus Manganitrophus noduliformans</name>
    <dbReference type="NCBI Taxonomy" id="2606439"/>
    <lineage>
        <taxon>Bacteria</taxon>
        <taxon>Pseudomonadati</taxon>
        <taxon>Nitrospirota</taxon>
        <taxon>Nitrospiria</taxon>
        <taxon>Candidatus Troglogloeales</taxon>
        <taxon>Candidatus Manganitrophaceae</taxon>
        <taxon>Candidatus Manganitrophus</taxon>
    </lineage>
</organism>
<evidence type="ECO:0000256" key="5">
    <source>
        <dbReference type="ARBA" id="ARBA00022628"/>
    </source>
</evidence>
<dbReference type="EMBL" id="VTOW01000002">
    <property type="protein sequence ID" value="NKE71389.1"/>
    <property type="molecule type" value="Genomic_DNA"/>
</dbReference>
<evidence type="ECO:0000259" key="17">
    <source>
        <dbReference type="Pfam" id="PF12637"/>
    </source>
</evidence>
<evidence type="ECO:0000256" key="7">
    <source>
        <dbReference type="ARBA" id="ARBA00022741"/>
    </source>
</evidence>
<dbReference type="SUPFAM" id="SSF51998">
    <property type="entry name" value="PFL-like glycyl radical enzymes"/>
    <property type="match status" value="1"/>
</dbReference>
<dbReference type="Proteomes" id="UP000534783">
    <property type="component" value="Unassembled WGS sequence"/>
</dbReference>
<evidence type="ECO:0000256" key="13">
    <source>
        <dbReference type="ARBA" id="ARBA00047754"/>
    </source>
</evidence>
<comment type="catalytic activity">
    <reaction evidence="13 14">
        <text>a 2'-deoxyribonucleoside 5'-diphosphate + [thioredoxin]-disulfide + H2O = a ribonucleoside 5'-diphosphate + [thioredoxin]-dithiol</text>
        <dbReference type="Rhea" id="RHEA:23252"/>
        <dbReference type="Rhea" id="RHEA-COMP:10698"/>
        <dbReference type="Rhea" id="RHEA-COMP:10700"/>
        <dbReference type="ChEBI" id="CHEBI:15377"/>
        <dbReference type="ChEBI" id="CHEBI:29950"/>
        <dbReference type="ChEBI" id="CHEBI:50058"/>
        <dbReference type="ChEBI" id="CHEBI:57930"/>
        <dbReference type="ChEBI" id="CHEBI:73316"/>
        <dbReference type="EC" id="1.17.4.1"/>
    </reaction>
</comment>
<evidence type="ECO:0000313" key="18">
    <source>
        <dbReference type="EMBL" id="NKE71389.1"/>
    </source>
</evidence>
<gene>
    <name evidence="18" type="ORF">MNODULE_11625</name>
</gene>
<feature type="domain" description="Ribonucleotide reductase large subunit C-terminal" evidence="16">
    <location>
        <begin position="86"/>
        <end position="556"/>
    </location>
</feature>
<accession>A0A7X6DQJ8</accession>
<evidence type="ECO:0000259" key="15">
    <source>
        <dbReference type="Pfam" id="PF00317"/>
    </source>
</evidence>
<comment type="caution">
    <text evidence="18">The sequence shown here is derived from an EMBL/GenBank/DDBJ whole genome shotgun (WGS) entry which is preliminary data.</text>
</comment>
<keyword evidence="8 14" id="KW-0560">Oxidoreductase</keyword>
<evidence type="ECO:0000256" key="1">
    <source>
        <dbReference type="ARBA" id="ARBA00001922"/>
    </source>
</evidence>